<evidence type="ECO:0000313" key="2">
    <source>
        <dbReference type="EMBL" id="GAH42673.1"/>
    </source>
</evidence>
<gene>
    <name evidence="2" type="ORF">S03H2_16699</name>
</gene>
<keyword evidence="1" id="KW-1133">Transmembrane helix</keyword>
<feature type="transmembrane region" description="Helical" evidence="1">
    <location>
        <begin position="199"/>
        <end position="218"/>
    </location>
</feature>
<dbReference type="AlphaFoldDB" id="X1HBI5"/>
<feature type="transmembrane region" description="Helical" evidence="1">
    <location>
        <begin position="241"/>
        <end position="262"/>
    </location>
</feature>
<keyword evidence="1" id="KW-0812">Transmembrane</keyword>
<evidence type="ECO:0000256" key="1">
    <source>
        <dbReference type="SAM" id="Phobius"/>
    </source>
</evidence>
<feature type="transmembrane region" description="Helical" evidence="1">
    <location>
        <begin position="77"/>
        <end position="98"/>
    </location>
</feature>
<feature type="transmembrane region" description="Helical" evidence="1">
    <location>
        <begin position="139"/>
        <end position="158"/>
    </location>
</feature>
<comment type="caution">
    <text evidence="2">The sequence shown here is derived from an EMBL/GenBank/DDBJ whole genome shotgun (WGS) entry which is preliminary data.</text>
</comment>
<name>X1HBI5_9ZZZZ</name>
<feature type="transmembrane region" description="Helical" evidence="1">
    <location>
        <begin position="164"/>
        <end position="187"/>
    </location>
</feature>
<keyword evidence="1" id="KW-0472">Membrane</keyword>
<feature type="transmembrane region" description="Helical" evidence="1">
    <location>
        <begin position="12"/>
        <end position="34"/>
    </location>
</feature>
<protein>
    <recommendedName>
        <fullName evidence="3">Glycosyltransferase RgtA/B/C/D-like domain-containing protein</fullName>
    </recommendedName>
</protein>
<proteinExistence type="predicted"/>
<feature type="non-terminal residue" evidence="2">
    <location>
        <position position="275"/>
    </location>
</feature>
<reference evidence="2" key="1">
    <citation type="journal article" date="2014" name="Front. Microbiol.">
        <title>High frequency of phylogenetically diverse reductive dehalogenase-homologous genes in deep subseafloor sedimentary metagenomes.</title>
        <authorList>
            <person name="Kawai M."/>
            <person name="Futagami T."/>
            <person name="Toyoda A."/>
            <person name="Takaki Y."/>
            <person name="Nishi S."/>
            <person name="Hori S."/>
            <person name="Arai W."/>
            <person name="Tsubouchi T."/>
            <person name="Morono Y."/>
            <person name="Uchiyama I."/>
            <person name="Ito T."/>
            <person name="Fujiyama A."/>
            <person name="Inagaki F."/>
            <person name="Takami H."/>
        </authorList>
    </citation>
    <scope>NUCLEOTIDE SEQUENCE</scope>
    <source>
        <strain evidence="2">Expedition CK06-06</strain>
    </source>
</reference>
<accession>X1HBI5</accession>
<organism evidence="2">
    <name type="scientific">marine sediment metagenome</name>
    <dbReference type="NCBI Taxonomy" id="412755"/>
    <lineage>
        <taxon>unclassified sequences</taxon>
        <taxon>metagenomes</taxon>
        <taxon>ecological metagenomes</taxon>
    </lineage>
</organism>
<evidence type="ECO:0008006" key="3">
    <source>
        <dbReference type="Google" id="ProtNLM"/>
    </source>
</evidence>
<sequence length="275" mass="33227">MDDENDYPLRLLFTLVFIIITFSVMAFRILLYFYEFPYLVEISKDYDYRLLIKGMDNGLVNFYDPVEGNNWPPYYLYFWYFIFFPMYLIPVEIGVYIWDILRLIIGLYIVNEAPKIFKNQTDLFIFYALSSVSYGLDAYYNNCNFLVVFFLFLSYISIENDKKWLSGIFFTLATFKINSILFLPVLLIIKKIELKDLKYYIIPFFLICIPYIIFPNYFMQMVRNWFHADEFVLSITVFEKVFWKALQPSHLMTISLFLGLFFENIKSEKKKKQFK</sequence>
<dbReference type="EMBL" id="BARU01008550">
    <property type="protein sequence ID" value="GAH42673.1"/>
    <property type="molecule type" value="Genomic_DNA"/>
</dbReference>